<sequence length="66" mass="7439">MLCVQSRAIVVKIKENILITRIFTLTYSKVCKSPNEKEQEDERDHLTKHVHSASKGESVVPLDSSA</sequence>
<feature type="compositionally biased region" description="Basic and acidic residues" evidence="1">
    <location>
        <begin position="34"/>
        <end position="47"/>
    </location>
</feature>
<keyword evidence="3" id="KW-1185">Reference proteome</keyword>
<evidence type="ECO:0000313" key="3">
    <source>
        <dbReference type="Proteomes" id="UP001168972"/>
    </source>
</evidence>
<feature type="region of interest" description="Disordered" evidence="1">
    <location>
        <begin position="32"/>
        <end position="66"/>
    </location>
</feature>
<protein>
    <submittedName>
        <fullName evidence="2">Uncharacterized protein</fullName>
    </submittedName>
</protein>
<name>A0AA39FGJ8_MICHY</name>
<evidence type="ECO:0000313" key="2">
    <source>
        <dbReference type="EMBL" id="KAK0169056.1"/>
    </source>
</evidence>
<dbReference type="AlphaFoldDB" id="A0AA39FGJ8"/>
<gene>
    <name evidence="2" type="ORF">PV327_002803</name>
</gene>
<evidence type="ECO:0000256" key="1">
    <source>
        <dbReference type="SAM" id="MobiDB-lite"/>
    </source>
</evidence>
<reference evidence="2" key="2">
    <citation type="submission" date="2023-03" db="EMBL/GenBank/DDBJ databases">
        <authorList>
            <person name="Inwood S.N."/>
            <person name="Skelly J.G."/>
            <person name="Guhlin J."/>
            <person name="Harrop T.W.R."/>
            <person name="Goldson S.G."/>
            <person name="Dearden P.K."/>
        </authorList>
    </citation>
    <scope>NUCLEOTIDE SEQUENCE</scope>
    <source>
        <strain evidence="2">Lincoln</strain>
        <tissue evidence="2">Whole body</tissue>
    </source>
</reference>
<accession>A0AA39FGJ8</accession>
<dbReference type="EMBL" id="JAQQBR010001831">
    <property type="protein sequence ID" value="KAK0169056.1"/>
    <property type="molecule type" value="Genomic_DNA"/>
</dbReference>
<dbReference type="Proteomes" id="UP001168972">
    <property type="component" value="Unassembled WGS sequence"/>
</dbReference>
<reference evidence="2" key="1">
    <citation type="journal article" date="2023" name="bioRxiv">
        <title>Scaffold-level genome assemblies of two parasitoid biocontrol wasps reveal the parthenogenesis mechanism and an associated novel virus.</title>
        <authorList>
            <person name="Inwood S."/>
            <person name="Skelly J."/>
            <person name="Guhlin J."/>
            <person name="Harrop T."/>
            <person name="Goldson S."/>
            <person name="Dearden P."/>
        </authorList>
    </citation>
    <scope>NUCLEOTIDE SEQUENCE</scope>
    <source>
        <strain evidence="2">Lincoln</strain>
        <tissue evidence="2">Whole body</tissue>
    </source>
</reference>
<proteinExistence type="predicted"/>
<comment type="caution">
    <text evidence="2">The sequence shown here is derived from an EMBL/GenBank/DDBJ whole genome shotgun (WGS) entry which is preliminary data.</text>
</comment>
<organism evidence="2 3">
    <name type="scientific">Microctonus hyperodae</name>
    <name type="common">Parasitoid wasp</name>
    <dbReference type="NCBI Taxonomy" id="165561"/>
    <lineage>
        <taxon>Eukaryota</taxon>
        <taxon>Metazoa</taxon>
        <taxon>Ecdysozoa</taxon>
        <taxon>Arthropoda</taxon>
        <taxon>Hexapoda</taxon>
        <taxon>Insecta</taxon>
        <taxon>Pterygota</taxon>
        <taxon>Neoptera</taxon>
        <taxon>Endopterygota</taxon>
        <taxon>Hymenoptera</taxon>
        <taxon>Apocrita</taxon>
        <taxon>Ichneumonoidea</taxon>
        <taxon>Braconidae</taxon>
        <taxon>Euphorinae</taxon>
        <taxon>Microctonus</taxon>
    </lineage>
</organism>